<dbReference type="RefSeq" id="WP_006863716.1">
    <property type="nucleotide sequence ID" value="NZ_ACCL02000022.1"/>
</dbReference>
<evidence type="ECO:0000313" key="2">
    <source>
        <dbReference type="Proteomes" id="UP000005561"/>
    </source>
</evidence>
<protein>
    <submittedName>
        <fullName evidence="1">Uncharacterized protein</fullName>
    </submittedName>
</protein>
<dbReference type="EMBL" id="ACCL02000022">
    <property type="protein sequence ID" value="EET59044.1"/>
    <property type="molecule type" value="Genomic_DNA"/>
</dbReference>
<keyword evidence="2" id="KW-1185">Reference proteome</keyword>
<sequence length="95" mass="10988">MTDLELDIWNEWLRQKQKALEDTLSSLSPDDDLYHYCMVQGHINGLIDALTMLTTVESGKRFRSLLNGFRKELLASGEYDAKGNYIHSKKINRNI</sequence>
<evidence type="ECO:0000313" key="1">
    <source>
        <dbReference type="EMBL" id="EET59044.1"/>
    </source>
</evidence>
<dbReference type="Proteomes" id="UP000005561">
    <property type="component" value="Unassembled WGS sequence"/>
</dbReference>
<proteinExistence type="predicted"/>
<dbReference type="OrthoDB" id="1972154at2"/>
<reference evidence="1" key="1">
    <citation type="submission" date="2009-07" db="EMBL/GenBank/DDBJ databases">
        <authorList>
            <person name="Weinstock G."/>
            <person name="Sodergren E."/>
            <person name="Clifton S."/>
            <person name="Fulton L."/>
            <person name="Fulton B."/>
            <person name="Courtney L."/>
            <person name="Fronick C."/>
            <person name="Harrison M."/>
            <person name="Strong C."/>
            <person name="Farmer C."/>
            <person name="Delahaunty K."/>
            <person name="Markovic C."/>
            <person name="Hall O."/>
            <person name="Minx P."/>
            <person name="Tomlinson C."/>
            <person name="Mitreva M."/>
            <person name="Nelson J."/>
            <person name="Hou S."/>
            <person name="Wollam A."/>
            <person name="Pepin K.H."/>
            <person name="Johnson M."/>
            <person name="Bhonagiri V."/>
            <person name="Nash W.E."/>
            <person name="Warren W."/>
            <person name="Chinwalla A."/>
            <person name="Mardis E.R."/>
            <person name="Wilson R.K."/>
        </authorList>
    </citation>
    <scope>NUCLEOTIDE SEQUENCE [LARGE SCALE GENOMIC DNA]</scope>
    <source>
        <strain evidence="1">DSM 14469</strain>
    </source>
</reference>
<dbReference type="eggNOG" id="ENOG5034699">
    <property type="taxonomic scope" value="Bacteria"/>
</dbReference>
<dbReference type="AlphaFoldDB" id="C6LJW6"/>
<comment type="caution">
    <text evidence="1">The sequence shown here is derived from an EMBL/GenBank/DDBJ whole genome shotgun (WGS) entry which is preliminary data.</text>
</comment>
<accession>C6LJW6</accession>
<gene>
    <name evidence="1" type="ORF">BRYFOR_08953</name>
</gene>
<organism evidence="1 2">
    <name type="scientific">Marvinbryantia formatexigens DSM 14469</name>
    <dbReference type="NCBI Taxonomy" id="478749"/>
    <lineage>
        <taxon>Bacteria</taxon>
        <taxon>Bacillati</taxon>
        <taxon>Bacillota</taxon>
        <taxon>Clostridia</taxon>
        <taxon>Lachnospirales</taxon>
        <taxon>Lachnospiraceae</taxon>
        <taxon>Marvinbryantia</taxon>
    </lineage>
</organism>
<dbReference type="STRING" id="168384.SAMN05660368_03379"/>
<name>C6LJW6_9FIRM</name>